<feature type="compositionally biased region" description="Polar residues" evidence="2">
    <location>
        <begin position="1079"/>
        <end position="1093"/>
    </location>
</feature>
<feature type="region of interest" description="Disordered" evidence="2">
    <location>
        <begin position="722"/>
        <end position="747"/>
    </location>
</feature>
<dbReference type="EMBL" id="CH963876">
    <property type="protein sequence ID" value="EDW76971.2"/>
    <property type="molecule type" value="Genomic_DNA"/>
</dbReference>
<feature type="compositionally biased region" description="Basic and acidic residues" evidence="2">
    <location>
        <begin position="39"/>
        <end position="51"/>
    </location>
</feature>
<feature type="coiled-coil region" evidence="1">
    <location>
        <begin position="785"/>
        <end position="812"/>
    </location>
</feature>
<dbReference type="FunCoup" id="B4MXY2">
    <property type="interactions" value="28"/>
</dbReference>
<dbReference type="GO" id="GO:0030866">
    <property type="term" value="P:cortical actin cytoskeleton organization"/>
    <property type="evidence" value="ECO:0007669"/>
    <property type="project" value="TreeGrafter"/>
</dbReference>
<feature type="region of interest" description="Disordered" evidence="2">
    <location>
        <begin position="1078"/>
        <end position="1102"/>
    </location>
</feature>
<dbReference type="GO" id="GO:0016477">
    <property type="term" value="P:cell migration"/>
    <property type="evidence" value="ECO:0007669"/>
    <property type="project" value="TreeGrafter"/>
</dbReference>
<feature type="compositionally biased region" description="Gly residues" evidence="2">
    <location>
        <begin position="1"/>
        <end position="22"/>
    </location>
</feature>
<dbReference type="OrthoDB" id="6427809at2759"/>
<dbReference type="GO" id="GO:0030837">
    <property type="term" value="P:negative regulation of actin filament polymerization"/>
    <property type="evidence" value="ECO:0007669"/>
    <property type="project" value="EnsemblMetazoa"/>
</dbReference>
<dbReference type="GO" id="GO:0005829">
    <property type="term" value="C:cytosol"/>
    <property type="evidence" value="ECO:0007669"/>
    <property type="project" value="TreeGrafter"/>
</dbReference>
<evidence type="ECO:0000313" key="4">
    <source>
        <dbReference type="EMBL" id="EDW76971.2"/>
    </source>
</evidence>
<dbReference type="GO" id="GO:0035320">
    <property type="term" value="P:imaginal disc-derived wing hair site selection"/>
    <property type="evidence" value="ECO:0007669"/>
    <property type="project" value="EnsemblMetazoa"/>
</dbReference>
<feature type="region of interest" description="Disordered" evidence="2">
    <location>
        <begin position="942"/>
        <end position="986"/>
    </location>
</feature>
<dbReference type="Gene3D" id="1.25.10.10">
    <property type="entry name" value="Leucine-rich Repeat Variant"/>
    <property type="match status" value="1"/>
</dbReference>
<dbReference type="eggNOG" id="KOG1923">
    <property type="taxonomic scope" value="Eukaryota"/>
</dbReference>
<feature type="compositionally biased region" description="Low complexity" evidence="2">
    <location>
        <begin position="69"/>
        <end position="82"/>
    </location>
</feature>
<evidence type="ECO:0000256" key="2">
    <source>
        <dbReference type="SAM" id="MobiDB-lite"/>
    </source>
</evidence>
<dbReference type="HOGENOM" id="CLU_010325_0_0_1"/>
<feature type="compositionally biased region" description="Acidic residues" evidence="2">
    <location>
        <begin position="774"/>
        <end position="783"/>
    </location>
</feature>
<dbReference type="STRING" id="7260.B4MXY2"/>
<dbReference type="SMART" id="SM01139">
    <property type="entry name" value="Drf_FH3"/>
    <property type="match status" value="1"/>
</dbReference>
<feature type="compositionally biased region" description="Basic and acidic residues" evidence="2">
    <location>
        <begin position="947"/>
        <end position="974"/>
    </location>
</feature>
<dbReference type="PANTHER" id="PTHR45857:SF9">
    <property type="entry name" value="MULTIPLE WING HAIRS, ISOFORM C"/>
    <property type="match status" value="1"/>
</dbReference>
<feature type="compositionally biased region" description="Polar residues" evidence="2">
    <location>
        <begin position="892"/>
        <end position="904"/>
    </location>
</feature>
<feature type="region of interest" description="Disordered" evidence="2">
    <location>
        <begin position="1"/>
        <end position="101"/>
    </location>
</feature>
<feature type="compositionally biased region" description="Basic residues" evidence="2">
    <location>
        <begin position="55"/>
        <end position="68"/>
    </location>
</feature>
<dbReference type="Proteomes" id="UP000007798">
    <property type="component" value="Unassembled WGS sequence"/>
</dbReference>
<dbReference type="GO" id="GO:0051015">
    <property type="term" value="F:actin filament binding"/>
    <property type="evidence" value="ECO:0007669"/>
    <property type="project" value="TreeGrafter"/>
</dbReference>
<evidence type="ECO:0000313" key="5">
    <source>
        <dbReference type="Proteomes" id="UP000007798"/>
    </source>
</evidence>
<dbReference type="AlphaFoldDB" id="B4MXY2"/>
<keyword evidence="5" id="KW-1185">Reference proteome</keyword>
<feature type="coiled-coil region" evidence="1">
    <location>
        <begin position="644"/>
        <end position="692"/>
    </location>
</feature>
<dbReference type="GO" id="GO:0031267">
    <property type="term" value="F:small GTPase binding"/>
    <property type="evidence" value="ECO:0007669"/>
    <property type="project" value="InterPro"/>
</dbReference>
<reference evidence="4 5" key="1">
    <citation type="journal article" date="2007" name="Nature">
        <title>Evolution of genes and genomes on the Drosophila phylogeny.</title>
        <authorList>
            <consortium name="Drosophila 12 Genomes Consortium"/>
            <person name="Clark A.G."/>
            <person name="Eisen M.B."/>
            <person name="Smith D.R."/>
            <person name="Bergman C.M."/>
            <person name="Oliver B."/>
            <person name="Markow T.A."/>
            <person name="Kaufman T.C."/>
            <person name="Kellis M."/>
            <person name="Gelbart W."/>
            <person name="Iyer V.N."/>
            <person name="Pollard D.A."/>
            <person name="Sackton T.B."/>
            <person name="Larracuente A.M."/>
            <person name="Singh N.D."/>
            <person name="Abad J.P."/>
            <person name="Abt D.N."/>
            <person name="Adryan B."/>
            <person name="Aguade M."/>
            <person name="Akashi H."/>
            <person name="Anderson W.W."/>
            <person name="Aquadro C.F."/>
            <person name="Ardell D.H."/>
            <person name="Arguello R."/>
            <person name="Artieri C.G."/>
            <person name="Barbash D.A."/>
            <person name="Barker D."/>
            <person name="Barsanti P."/>
            <person name="Batterham P."/>
            <person name="Batzoglou S."/>
            <person name="Begun D."/>
            <person name="Bhutkar A."/>
            <person name="Blanco E."/>
            <person name="Bosak S.A."/>
            <person name="Bradley R.K."/>
            <person name="Brand A.D."/>
            <person name="Brent M.R."/>
            <person name="Brooks A.N."/>
            <person name="Brown R.H."/>
            <person name="Butlin R.K."/>
            <person name="Caggese C."/>
            <person name="Calvi B.R."/>
            <person name="Bernardo de Carvalho A."/>
            <person name="Caspi A."/>
            <person name="Castrezana S."/>
            <person name="Celniker S.E."/>
            <person name="Chang J.L."/>
            <person name="Chapple C."/>
            <person name="Chatterji S."/>
            <person name="Chinwalla A."/>
            <person name="Civetta A."/>
            <person name="Clifton S.W."/>
            <person name="Comeron J.M."/>
            <person name="Costello J.C."/>
            <person name="Coyne J.A."/>
            <person name="Daub J."/>
            <person name="David R.G."/>
            <person name="Delcher A.L."/>
            <person name="Delehaunty K."/>
            <person name="Do C.B."/>
            <person name="Ebling H."/>
            <person name="Edwards K."/>
            <person name="Eickbush T."/>
            <person name="Evans J.D."/>
            <person name="Filipski A."/>
            <person name="Findeiss S."/>
            <person name="Freyhult E."/>
            <person name="Fulton L."/>
            <person name="Fulton R."/>
            <person name="Garcia A.C."/>
            <person name="Gardiner A."/>
            <person name="Garfield D.A."/>
            <person name="Garvin B.E."/>
            <person name="Gibson G."/>
            <person name="Gilbert D."/>
            <person name="Gnerre S."/>
            <person name="Godfrey J."/>
            <person name="Good R."/>
            <person name="Gotea V."/>
            <person name="Gravely B."/>
            <person name="Greenberg A.J."/>
            <person name="Griffiths-Jones S."/>
            <person name="Gross S."/>
            <person name="Guigo R."/>
            <person name="Gustafson E.A."/>
            <person name="Haerty W."/>
            <person name="Hahn M.W."/>
            <person name="Halligan D.L."/>
            <person name="Halpern A.L."/>
            <person name="Halter G.M."/>
            <person name="Han M.V."/>
            <person name="Heger A."/>
            <person name="Hillier L."/>
            <person name="Hinrichs A.S."/>
            <person name="Holmes I."/>
            <person name="Hoskins R.A."/>
            <person name="Hubisz M.J."/>
            <person name="Hultmark D."/>
            <person name="Huntley M.A."/>
            <person name="Jaffe D.B."/>
            <person name="Jagadeeshan S."/>
            <person name="Jeck W.R."/>
            <person name="Johnson J."/>
            <person name="Jones C.D."/>
            <person name="Jordan W.C."/>
            <person name="Karpen G.H."/>
            <person name="Kataoka E."/>
            <person name="Keightley P.D."/>
            <person name="Kheradpour P."/>
            <person name="Kirkness E.F."/>
            <person name="Koerich L.B."/>
            <person name="Kristiansen K."/>
            <person name="Kudrna D."/>
            <person name="Kulathinal R.J."/>
            <person name="Kumar S."/>
            <person name="Kwok R."/>
            <person name="Lander E."/>
            <person name="Langley C.H."/>
            <person name="Lapoint R."/>
            <person name="Lazzaro B.P."/>
            <person name="Lee S.J."/>
            <person name="Levesque L."/>
            <person name="Li R."/>
            <person name="Lin C.F."/>
            <person name="Lin M.F."/>
            <person name="Lindblad-Toh K."/>
            <person name="Llopart A."/>
            <person name="Long M."/>
            <person name="Low L."/>
            <person name="Lozovsky E."/>
            <person name="Lu J."/>
            <person name="Luo M."/>
            <person name="Machado C.A."/>
            <person name="Makalowski W."/>
            <person name="Marzo M."/>
            <person name="Matsuda M."/>
            <person name="Matzkin L."/>
            <person name="McAllister B."/>
            <person name="McBride C.S."/>
            <person name="McKernan B."/>
            <person name="McKernan K."/>
            <person name="Mendez-Lago M."/>
            <person name="Minx P."/>
            <person name="Mollenhauer M.U."/>
            <person name="Montooth K."/>
            <person name="Mount S.M."/>
            <person name="Mu X."/>
            <person name="Myers E."/>
            <person name="Negre B."/>
            <person name="Newfeld S."/>
            <person name="Nielsen R."/>
            <person name="Noor M.A."/>
            <person name="O'Grady P."/>
            <person name="Pachter L."/>
            <person name="Papaceit M."/>
            <person name="Parisi M.J."/>
            <person name="Parisi M."/>
            <person name="Parts L."/>
            <person name="Pedersen J.S."/>
            <person name="Pesole G."/>
            <person name="Phillippy A.M."/>
            <person name="Ponting C.P."/>
            <person name="Pop M."/>
            <person name="Porcelli D."/>
            <person name="Powell J.R."/>
            <person name="Prohaska S."/>
            <person name="Pruitt K."/>
            <person name="Puig M."/>
            <person name="Quesneville H."/>
            <person name="Ram K.R."/>
            <person name="Rand D."/>
            <person name="Rasmussen M.D."/>
            <person name="Reed L.K."/>
            <person name="Reenan R."/>
            <person name="Reily A."/>
            <person name="Remington K.A."/>
            <person name="Rieger T.T."/>
            <person name="Ritchie M.G."/>
            <person name="Robin C."/>
            <person name="Rogers Y.H."/>
            <person name="Rohde C."/>
            <person name="Rozas J."/>
            <person name="Rubenfield M.J."/>
            <person name="Ruiz A."/>
            <person name="Russo S."/>
            <person name="Salzberg S.L."/>
            <person name="Sanchez-Gracia A."/>
            <person name="Saranga D.J."/>
            <person name="Sato H."/>
            <person name="Schaeffer S.W."/>
            <person name="Schatz M.C."/>
            <person name="Schlenke T."/>
            <person name="Schwartz R."/>
            <person name="Segarra C."/>
            <person name="Singh R.S."/>
            <person name="Sirot L."/>
            <person name="Sirota M."/>
            <person name="Sisneros N.B."/>
            <person name="Smith C.D."/>
            <person name="Smith T.F."/>
            <person name="Spieth J."/>
            <person name="Stage D.E."/>
            <person name="Stark A."/>
            <person name="Stephan W."/>
            <person name="Strausberg R.L."/>
            <person name="Strempel S."/>
            <person name="Sturgill D."/>
            <person name="Sutton G."/>
            <person name="Sutton G.G."/>
            <person name="Tao W."/>
            <person name="Teichmann S."/>
            <person name="Tobari Y.N."/>
            <person name="Tomimura Y."/>
            <person name="Tsolas J.M."/>
            <person name="Valente V.L."/>
            <person name="Venter E."/>
            <person name="Venter J.C."/>
            <person name="Vicario S."/>
            <person name="Vieira F.G."/>
            <person name="Vilella A.J."/>
            <person name="Villasante A."/>
            <person name="Walenz B."/>
            <person name="Wang J."/>
            <person name="Wasserman M."/>
            <person name="Watts T."/>
            <person name="Wilson D."/>
            <person name="Wilson R.K."/>
            <person name="Wing R.A."/>
            <person name="Wolfner M.F."/>
            <person name="Wong A."/>
            <person name="Wong G.K."/>
            <person name="Wu C.I."/>
            <person name="Wu G."/>
            <person name="Yamamoto D."/>
            <person name="Yang H.P."/>
            <person name="Yang S.P."/>
            <person name="Yorke J.A."/>
            <person name="Yoshida K."/>
            <person name="Zdobnov E."/>
            <person name="Zhang P."/>
            <person name="Zhang Y."/>
            <person name="Zimin A.V."/>
            <person name="Baldwin J."/>
            <person name="Abdouelleil A."/>
            <person name="Abdulkadir J."/>
            <person name="Abebe A."/>
            <person name="Abera B."/>
            <person name="Abreu J."/>
            <person name="Acer S.C."/>
            <person name="Aftuck L."/>
            <person name="Alexander A."/>
            <person name="An P."/>
            <person name="Anderson E."/>
            <person name="Anderson S."/>
            <person name="Arachi H."/>
            <person name="Azer M."/>
            <person name="Bachantsang P."/>
            <person name="Barry A."/>
            <person name="Bayul T."/>
            <person name="Berlin A."/>
            <person name="Bessette D."/>
            <person name="Bloom T."/>
            <person name="Blye J."/>
            <person name="Boguslavskiy L."/>
            <person name="Bonnet C."/>
            <person name="Boukhgalter B."/>
            <person name="Bourzgui I."/>
            <person name="Brown A."/>
            <person name="Cahill P."/>
            <person name="Channer S."/>
            <person name="Cheshatsang Y."/>
            <person name="Chuda L."/>
            <person name="Citroen M."/>
            <person name="Collymore A."/>
            <person name="Cooke P."/>
            <person name="Costello M."/>
            <person name="D'Aco K."/>
            <person name="Daza R."/>
            <person name="De Haan G."/>
            <person name="DeGray S."/>
            <person name="DeMaso C."/>
            <person name="Dhargay N."/>
            <person name="Dooley K."/>
            <person name="Dooley E."/>
            <person name="Doricent M."/>
            <person name="Dorje P."/>
            <person name="Dorjee K."/>
            <person name="Dupes A."/>
            <person name="Elong R."/>
            <person name="Falk J."/>
            <person name="Farina A."/>
            <person name="Faro S."/>
            <person name="Ferguson D."/>
            <person name="Fisher S."/>
            <person name="Foley C.D."/>
            <person name="Franke A."/>
            <person name="Friedrich D."/>
            <person name="Gadbois L."/>
            <person name="Gearin G."/>
            <person name="Gearin C.R."/>
            <person name="Giannoukos G."/>
            <person name="Goode T."/>
            <person name="Graham J."/>
            <person name="Grandbois E."/>
            <person name="Grewal S."/>
            <person name="Gyaltsen K."/>
            <person name="Hafez N."/>
            <person name="Hagos B."/>
            <person name="Hall J."/>
            <person name="Henson C."/>
            <person name="Hollinger A."/>
            <person name="Honan T."/>
            <person name="Huard M.D."/>
            <person name="Hughes L."/>
            <person name="Hurhula B."/>
            <person name="Husby M.E."/>
            <person name="Kamat A."/>
            <person name="Kanga B."/>
            <person name="Kashin S."/>
            <person name="Khazanovich D."/>
            <person name="Kisner P."/>
            <person name="Lance K."/>
            <person name="Lara M."/>
            <person name="Lee W."/>
            <person name="Lennon N."/>
            <person name="Letendre F."/>
            <person name="LeVine R."/>
            <person name="Lipovsky A."/>
            <person name="Liu X."/>
            <person name="Liu J."/>
            <person name="Liu S."/>
            <person name="Lokyitsang T."/>
            <person name="Lokyitsang Y."/>
            <person name="Lubonja R."/>
            <person name="Lui A."/>
            <person name="MacDonald P."/>
            <person name="Magnisalis V."/>
            <person name="Maru K."/>
            <person name="Matthews C."/>
            <person name="McCusker W."/>
            <person name="McDonough S."/>
            <person name="Mehta T."/>
            <person name="Meldrim J."/>
            <person name="Meneus L."/>
            <person name="Mihai O."/>
            <person name="Mihalev A."/>
            <person name="Mihova T."/>
            <person name="Mittelman R."/>
            <person name="Mlenga V."/>
            <person name="Montmayeur A."/>
            <person name="Mulrain L."/>
            <person name="Navidi A."/>
            <person name="Naylor J."/>
            <person name="Negash T."/>
            <person name="Nguyen T."/>
            <person name="Nguyen N."/>
            <person name="Nicol R."/>
            <person name="Norbu C."/>
            <person name="Norbu N."/>
            <person name="Novod N."/>
            <person name="O'Neill B."/>
            <person name="Osman S."/>
            <person name="Markiewicz E."/>
            <person name="Oyono O.L."/>
            <person name="Patti C."/>
            <person name="Phunkhang P."/>
            <person name="Pierre F."/>
            <person name="Priest M."/>
            <person name="Raghuraman S."/>
            <person name="Rege F."/>
            <person name="Reyes R."/>
            <person name="Rise C."/>
            <person name="Rogov P."/>
            <person name="Ross K."/>
            <person name="Ryan E."/>
            <person name="Settipalli S."/>
            <person name="Shea T."/>
            <person name="Sherpa N."/>
            <person name="Shi L."/>
            <person name="Shih D."/>
            <person name="Sparrow T."/>
            <person name="Spaulding J."/>
            <person name="Stalker J."/>
            <person name="Stange-Thomann N."/>
            <person name="Stavropoulos S."/>
            <person name="Stone C."/>
            <person name="Strader C."/>
            <person name="Tesfaye S."/>
            <person name="Thomson T."/>
            <person name="Thoulutsang Y."/>
            <person name="Thoulutsang D."/>
            <person name="Topham K."/>
            <person name="Topping I."/>
            <person name="Tsamla T."/>
            <person name="Vassiliev H."/>
            <person name="Vo A."/>
            <person name="Wangchuk T."/>
            <person name="Wangdi T."/>
            <person name="Weiand M."/>
            <person name="Wilkinson J."/>
            <person name="Wilson A."/>
            <person name="Yadav S."/>
            <person name="Young G."/>
            <person name="Yu Q."/>
            <person name="Zembek L."/>
            <person name="Zhong D."/>
            <person name="Zimmer A."/>
            <person name="Zwirko Z."/>
            <person name="Jaffe D.B."/>
            <person name="Alvarez P."/>
            <person name="Brockman W."/>
            <person name="Butler J."/>
            <person name="Chin C."/>
            <person name="Gnerre S."/>
            <person name="Grabherr M."/>
            <person name="Kleber M."/>
            <person name="Mauceli E."/>
            <person name="MacCallum I."/>
        </authorList>
    </citation>
    <scope>NUCLEOTIDE SEQUENCE [LARGE SCALE GENOMIC DNA]</scope>
    <source>
        <strain evidence="5">Tucson 14030-0811.24</strain>
    </source>
</reference>
<dbReference type="InParanoid" id="B4MXY2"/>
<accession>B4MXY2</accession>
<dbReference type="Pfam" id="PF06367">
    <property type="entry name" value="Drf_FH3"/>
    <property type="match status" value="1"/>
</dbReference>
<dbReference type="InterPro" id="IPR010473">
    <property type="entry name" value="GTPase-bd"/>
</dbReference>
<dbReference type="GO" id="GO:0008360">
    <property type="term" value="P:regulation of cell shape"/>
    <property type="evidence" value="ECO:0007669"/>
    <property type="project" value="TreeGrafter"/>
</dbReference>
<feature type="region of interest" description="Disordered" evidence="2">
    <location>
        <begin position="760"/>
        <end position="783"/>
    </location>
</feature>
<gene>
    <name evidence="4" type="primary">Dwil\GK21125</name>
    <name evidence="4" type="ORF">Dwil_GK21125</name>
</gene>
<dbReference type="InterPro" id="IPR010472">
    <property type="entry name" value="FH3_dom"/>
</dbReference>
<evidence type="ECO:0000259" key="3">
    <source>
        <dbReference type="PROSITE" id="PS51232"/>
    </source>
</evidence>
<organism evidence="4 5">
    <name type="scientific">Drosophila willistoni</name>
    <name type="common">Fruit fly</name>
    <dbReference type="NCBI Taxonomy" id="7260"/>
    <lineage>
        <taxon>Eukaryota</taxon>
        <taxon>Metazoa</taxon>
        <taxon>Ecdysozoa</taxon>
        <taxon>Arthropoda</taxon>
        <taxon>Hexapoda</taxon>
        <taxon>Insecta</taxon>
        <taxon>Pterygota</taxon>
        <taxon>Neoptera</taxon>
        <taxon>Endopterygota</taxon>
        <taxon>Diptera</taxon>
        <taxon>Brachycera</taxon>
        <taxon>Muscomorpha</taxon>
        <taxon>Ephydroidea</taxon>
        <taxon>Drosophilidae</taxon>
        <taxon>Drosophila</taxon>
        <taxon>Sophophora</taxon>
    </lineage>
</organism>
<keyword evidence="1" id="KW-0175">Coiled coil</keyword>
<dbReference type="PROSITE" id="PS51232">
    <property type="entry name" value="GBD_FH3"/>
    <property type="match status" value="1"/>
</dbReference>
<proteinExistence type="predicted"/>
<name>B4MXY2_DROWI</name>
<sequence>MGNRIGGVGAGAGAGAGAGIGNEGEPSSQFNTRRRYQQHKREFRLEDEYRSKTLPARHPHHQEHHHQAASHGAQSRLGSSSYLGGGAGGGSASATNATPNSGETSRVLFLLYLIHRTWNVVMDTMDTRTKSRTARTASTPKEMPVELQLHRPQPDEEASIGMTTTDMDASSYCSQYSCCSCSYCERDTAGGTHTNVYSSIADDYSMDSIYNGGKSVAGSDSSTLQRHHHPKRTQFTMAPSVCETSTKLPGSGQLAAGGVPAVGGSSSHSAIGTNKCGGSSLNGSLASYKMAGSEQSWPQAPVYSKENQRPPVYNPEDYVLSLRKFTKGSSSAKMQSIYDVTTNGKEEAYRSATLPAKHSDYKSPIPAPLESDSEMSLRQFGSITDLLTKLRADLRVSFPSFIQEFVATPSDGISHLLEVLRAIQMAQASNAPAPMAGATNSLAMSRNPQSYQRRALLDELSCLQCLSICCSRSLDAIARLGNTPVGLMPLASSATGQGIRARILALQLLASACDRQPFGNGNGGQKIASAGHTAVSEAMSTLRLRCSEPVRFRLLIGILNSGGGSGELQCAGIKFLNTFIESAVSIQQRLYIQAELFQAGLEPSTLARTISSSSPWLDALRIEIKRFNELHIDVDKMMAQARDAERVRSQMVILERRVQILHEEKAVLTSMERRLQERCAELQREIFRLQGAQQESNFKPVESHQPVALPRQVQPIAKAAKVNKQSCSEHEDEGISSSETGASLSPVPILVLPSKAKTLRKTTTTTATTKAAEKDDDEDDDDDDAATIEDVIEELDNIVSEAEKQIIGHSKKHTIHRPHVEQEIVPVNIVPQPPRKSRSLAHLVPRTDCSEQDGSEYGMLVLQHQPGDTAAAERLAAMQTFFDEGDYDAPETDQQPSYAMNSPSPDLPEATATATAYNASTNRELLDVIMNARHNEHDPTMQALRKSVQEDRPPQAEREREREREPTRERERPSNKVKAPAPAPPAQQFNGVFFMTGMNTPQKYPKPDITAALQARRVTKNVERLEAAFATHEAVNETAIVREKSRSNQQIYFTSNPAMRMQPETTTTPTAITTTYAAQGNSSRTRSYTQGSKVTDLPSGLY</sequence>
<dbReference type="FunFam" id="1.25.10.10:FF:000387">
    <property type="entry name" value="Uncharacterized protein, isoform B"/>
    <property type="match status" value="1"/>
</dbReference>
<dbReference type="InterPro" id="IPR014768">
    <property type="entry name" value="GBD/FH3_dom"/>
</dbReference>
<feature type="compositionally biased region" description="Low complexity" evidence="2">
    <location>
        <begin position="761"/>
        <end position="770"/>
    </location>
</feature>
<evidence type="ECO:0000256" key="1">
    <source>
        <dbReference type="SAM" id="Coils"/>
    </source>
</evidence>
<dbReference type="InterPro" id="IPR011989">
    <property type="entry name" value="ARM-like"/>
</dbReference>
<dbReference type="InterPro" id="IPR043592">
    <property type="entry name" value="FMNL_animal"/>
</dbReference>
<feature type="domain" description="GBD/FH3" evidence="3">
    <location>
        <begin position="304"/>
        <end position="715"/>
    </location>
</feature>
<dbReference type="SMART" id="SM01140">
    <property type="entry name" value="Drf_GBD"/>
    <property type="match status" value="1"/>
</dbReference>
<dbReference type="InterPro" id="IPR016024">
    <property type="entry name" value="ARM-type_fold"/>
</dbReference>
<dbReference type="SUPFAM" id="SSF48371">
    <property type="entry name" value="ARM repeat"/>
    <property type="match status" value="1"/>
</dbReference>
<protein>
    <recommendedName>
        <fullName evidence="3">GBD/FH3 domain-containing protein</fullName>
    </recommendedName>
</protein>
<feature type="region of interest" description="Disordered" evidence="2">
    <location>
        <begin position="887"/>
        <end position="910"/>
    </location>
</feature>
<dbReference type="PANTHER" id="PTHR45857">
    <property type="entry name" value="FORMIN-LIKE PROTEIN"/>
    <property type="match status" value="1"/>
</dbReference>